<feature type="region of interest" description="Disordered" evidence="1">
    <location>
        <begin position="119"/>
        <end position="155"/>
    </location>
</feature>
<dbReference type="Gene3D" id="1.10.720.40">
    <property type="match status" value="1"/>
</dbReference>
<evidence type="ECO:0000256" key="2">
    <source>
        <dbReference type="SAM" id="Phobius"/>
    </source>
</evidence>
<dbReference type="PANTHER" id="PTHR12019:SF5">
    <property type="entry name" value="EMERIN (EMERY-DREIFUSS MUSCULAR DYSTROPHY)"/>
    <property type="match status" value="1"/>
</dbReference>
<gene>
    <name evidence="4" type="ORF">FSCOSCO3_A003758</name>
</gene>
<dbReference type="InterPro" id="IPR051656">
    <property type="entry name" value="LEM_domain"/>
</dbReference>
<evidence type="ECO:0000313" key="5">
    <source>
        <dbReference type="Proteomes" id="UP001314229"/>
    </source>
</evidence>
<proteinExistence type="predicted"/>
<name>A0AAV1PG92_SCOSC</name>
<dbReference type="InterPro" id="IPR011015">
    <property type="entry name" value="LEM/LEM-like_dom_sf"/>
</dbReference>
<keyword evidence="2" id="KW-1133">Transmembrane helix</keyword>
<dbReference type="SMART" id="SM00540">
    <property type="entry name" value="LEM"/>
    <property type="match status" value="1"/>
</dbReference>
<feature type="transmembrane region" description="Helical" evidence="2">
    <location>
        <begin position="164"/>
        <end position="183"/>
    </location>
</feature>
<feature type="compositionally biased region" description="Polar residues" evidence="1">
    <location>
        <begin position="133"/>
        <end position="147"/>
    </location>
</feature>
<dbReference type="FunFam" id="1.10.720.40:FF:000001">
    <property type="entry name" value="LEM domain containing 2, isoform CRA_a"/>
    <property type="match status" value="1"/>
</dbReference>
<organism evidence="4 5">
    <name type="scientific">Scomber scombrus</name>
    <name type="common">Atlantic mackerel</name>
    <name type="synonym">Scomber vernalis</name>
    <dbReference type="NCBI Taxonomy" id="13677"/>
    <lineage>
        <taxon>Eukaryota</taxon>
        <taxon>Metazoa</taxon>
        <taxon>Chordata</taxon>
        <taxon>Craniata</taxon>
        <taxon>Vertebrata</taxon>
        <taxon>Euteleostomi</taxon>
        <taxon>Actinopterygii</taxon>
        <taxon>Neopterygii</taxon>
        <taxon>Teleostei</taxon>
        <taxon>Neoteleostei</taxon>
        <taxon>Acanthomorphata</taxon>
        <taxon>Pelagiaria</taxon>
        <taxon>Scombriformes</taxon>
        <taxon>Scombridae</taxon>
        <taxon>Scomber</taxon>
    </lineage>
</organism>
<comment type="caution">
    <text evidence="4">The sequence shown here is derived from an EMBL/GenBank/DDBJ whole genome shotgun (WGS) entry which is preliminary data.</text>
</comment>
<feature type="compositionally biased region" description="Acidic residues" evidence="1">
    <location>
        <begin position="121"/>
        <end position="132"/>
    </location>
</feature>
<sequence length="198" mass="22764">MLPEVTPTSLLNPAQPRPAFRHILNPRTLYASTKMSLSEKSDEEIAQLLAQYDIKHGPIVDSTRKLYEKKLEKAMKEAPAKPSSDKTYYREEEEVITYMTYHNPVRHEGYADMLKRRGNAEPDEDEESDQDTEPSIQSSSTTVNHSTARPREPIRKSGGCVRKMIRLMLLLAVLAAVFYYTYFHVMNSEENILGLRDR</sequence>
<dbReference type="Pfam" id="PF03020">
    <property type="entry name" value="LEM"/>
    <property type="match status" value="1"/>
</dbReference>
<dbReference type="PROSITE" id="PS50954">
    <property type="entry name" value="LEM"/>
    <property type="match status" value="1"/>
</dbReference>
<protein>
    <submittedName>
        <fullName evidence="4">Emerin (Emery-Dreifuss muscular dystrophy)</fullName>
    </submittedName>
</protein>
<feature type="domain" description="LEM" evidence="3">
    <location>
        <begin position="34"/>
        <end position="78"/>
    </location>
</feature>
<dbReference type="SUPFAM" id="SSF63451">
    <property type="entry name" value="LEM domain"/>
    <property type="match status" value="1"/>
</dbReference>
<dbReference type="EMBL" id="CAWUFR010000167">
    <property type="protein sequence ID" value="CAK6970911.1"/>
    <property type="molecule type" value="Genomic_DNA"/>
</dbReference>
<evidence type="ECO:0000259" key="3">
    <source>
        <dbReference type="PROSITE" id="PS50954"/>
    </source>
</evidence>
<keyword evidence="5" id="KW-1185">Reference proteome</keyword>
<dbReference type="AlphaFoldDB" id="A0AAV1PG92"/>
<dbReference type="PANTHER" id="PTHR12019">
    <property type="entry name" value="LAMINA-ASSOCIATED POLYPEPTIDE THYMOPOIETIN"/>
    <property type="match status" value="1"/>
</dbReference>
<keyword evidence="2" id="KW-0812">Transmembrane</keyword>
<accession>A0AAV1PG92</accession>
<dbReference type="InterPro" id="IPR003887">
    <property type="entry name" value="LEM_dom"/>
</dbReference>
<keyword evidence="2" id="KW-0472">Membrane</keyword>
<evidence type="ECO:0000313" key="4">
    <source>
        <dbReference type="EMBL" id="CAK6970911.1"/>
    </source>
</evidence>
<reference evidence="4 5" key="1">
    <citation type="submission" date="2024-01" db="EMBL/GenBank/DDBJ databases">
        <authorList>
            <person name="Alioto T."/>
            <person name="Alioto T."/>
            <person name="Gomez Garrido J."/>
        </authorList>
    </citation>
    <scope>NUCLEOTIDE SEQUENCE [LARGE SCALE GENOMIC DNA]</scope>
</reference>
<evidence type="ECO:0000256" key="1">
    <source>
        <dbReference type="SAM" id="MobiDB-lite"/>
    </source>
</evidence>
<dbReference type="Proteomes" id="UP001314229">
    <property type="component" value="Unassembled WGS sequence"/>
</dbReference>